<feature type="region of interest" description="Disordered" evidence="1">
    <location>
        <begin position="528"/>
        <end position="547"/>
    </location>
</feature>
<dbReference type="EMBL" id="MN740533">
    <property type="protein sequence ID" value="QHU31882.1"/>
    <property type="molecule type" value="Genomic_DNA"/>
</dbReference>
<reference evidence="2" key="1">
    <citation type="journal article" date="2020" name="Nature">
        <title>Giant virus diversity and host interactions through global metagenomics.</title>
        <authorList>
            <person name="Schulz F."/>
            <person name="Roux S."/>
            <person name="Paez-Espino D."/>
            <person name="Jungbluth S."/>
            <person name="Walsh D.A."/>
            <person name="Denef V.J."/>
            <person name="McMahon K.D."/>
            <person name="Konstantinidis K.T."/>
            <person name="Eloe-Fadrosh E.A."/>
            <person name="Kyrpides N.C."/>
            <person name="Woyke T."/>
        </authorList>
    </citation>
    <scope>NUCLEOTIDE SEQUENCE</scope>
    <source>
        <strain evidence="2">GVMAG-M-3300027963-41</strain>
    </source>
</reference>
<evidence type="ECO:0000313" key="2">
    <source>
        <dbReference type="EMBL" id="QHU31882.1"/>
    </source>
</evidence>
<dbReference type="AlphaFoldDB" id="A0A6C0LRK2"/>
<name>A0A6C0LRK2_9ZZZZ</name>
<organism evidence="2">
    <name type="scientific">viral metagenome</name>
    <dbReference type="NCBI Taxonomy" id="1070528"/>
    <lineage>
        <taxon>unclassified sequences</taxon>
        <taxon>metagenomes</taxon>
        <taxon>organismal metagenomes</taxon>
    </lineage>
</organism>
<sequence length="597" mass="67086">MTDTVKKLVCIDIVEGRTLYSRTVYTEYIPTSEDLNFYYRELCGLSDAIVSSTVTDVPPDFNQALVAFSESIPTRYPNYDITASLEEAENIAKYHDYIQNLSQMEWSRAKLQVHIQTAATVPNGVPAPAAAPETKVRPNLRRHAWVREILASLESEEVVSDELVVVENDDLIPHAWILTPVLGSVRNERGSRILMDAARGKHWECLLGSSLFPDFVVSRRISTRNWLFQHETADALLRATLSFYITSQDATVVGGLSSWIPVADKEIALLMNTFKKIKVNERVLKNQDDPHHIYNILNSIELRCLSSRTTNPEIHPLSIHIFRKYINYIAQAMSISSEKYTTDGVTQILRRWERSELGFRGDVDPIVPVWSKMWNLIMSGSPTVERVALFLATLDAWNPMDGALLSSDQCNTIAKQWIDIFIGTETVREEGKVEIALVLYDETRRWCLQYLPANLFEKILNSRPLLCERYVSNGCTLIKGGSVKKFNGLRLRNPSKKTVYEGKVVDKAADIPEPQLWKAHPYVPKKEVKPTSMGKIRGRPPKPGSVADTARAGLVLSLMNGSPKTNDDETTSSGSSLNEYGEPPTGENELVMNLGSI</sequence>
<proteinExistence type="predicted"/>
<protein>
    <submittedName>
        <fullName evidence="2">Uncharacterized protein</fullName>
    </submittedName>
</protein>
<accession>A0A6C0LRK2</accession>
<evidence type="ECO:0000256" key="1">
    <source>
        <dbReference type="SAM" id="MobiDB-lite"/>
    </source>
</evidence>
<feature type="region of interest" description="Disordered" evidence="1">
    <location>
        <begin position="558"/>
        <end position="597"/>
    </location>
</feature>